<keyword evidence="1" id="KW-0456">Lyase</keyword>
<feature type="domain" description="Amidohydrolase-related" evidence="2">
    <location>
        <begin position="44"/>
        <end position="242"/>
    </location>
</feature>
<dbReference type="InterPro" id="IPR032465">
    <property type="entry name" value="ACMSD"/>
</dbReference>
<dbReference type="InterPro" id="IPR032466">
    <property type="entry name" value="Metal_Hydrolase"/>
</dbReference>
<accession>A0ABT6KM25</accession>
<dbReference type="SUPFAM" id="SSF51556">
    <property type="entry name" value="Metallo-dependent hydrolases"/>
    <property type="match status" value="1"/>
</dbReference>
<dbReference type="PANTHER" id="PTHR21240">
    <property type="entry name" value="2-AMINO-3-CARBOXYLMUCONATE-6-SEMIALDEHYDE DECARBOXYLASE"/>
    <property type="match status" value="1"/>
</dbReference>
<dbReference type="Pfam" id="PF04909">
    <property type="entry name" value="Amidohydro_2"/>
    <property type="match status" value="1"/>
</dbReference>
<gene>
    <name evidence="3" type="ORF">M2152_001247</name>
</gene>
<keyword evidence="4" id="KW-1185">Reference proteome</keyword>
<keyword evidence="3" id="KW-0378">Hydrolase</keyword>
<protein>
    <submittedName>
        <fullName evidence="3">TIM-barrel fold metal-dependent hydrolase</fullName>
    </submittedName>
</protein>
<proteinExistence type="predicted"/>
<evidence type="ECO:0000256" key="1">
    <source>
        <dbReference type="ARBA" id="ARBA00023239"/>
    </source>
</evidence>
<name>A0ABT6KM25_9MICO</name>
<dbReference type="InterPro" id="IPR006680">
    <property type="entry name" value="Amidohydro-rel"/>
</dbReference>
<dbReference type="Proteomes" id="UP001160142">
    <property type="component" value="Unassembled WGS sequence"/>
</dbReference>
<reference evidence="3 4" key="1">
    <citation type="submission" date="2023-04" db="EMBL/GenBank/DDBJ databases">
        <title>Genome Encyclopedia of Bacteria and Archaea VI: Functional Genomics of Type Strains.</title>
        <authorList>
            <person name="Whitman W."/>
        </authorList>
    </citation>
    <scope>NUCLEOTIDE SEQUENCE [LARGE SCALE GENOMIC DNA]</scope>
    <source>
        <strain evidence="3 4">SG_E_30_P1</strain>
    </source>
</reference>
<comment type="caution">
    <text evidence="3">The sequence shown here is derived from an EMBL/GenBank/DDBJ whole genome shotgun (WGS) entry which is preliminary data.</text>
</comment>
<evidence type="ECO:0000259" key="2">
    <source>
        <dbReference type="Pfam" id="PF04909"/>
    </source>
</evidence>
<sequence length="243" mass="26392">MIIDAYNNIWEASGNSDYLTGESFTAEDLIPFLDEAGVDMAVGCSLGQAINNEYIAAVVGKYPDRFIGFGGVNPRLPDALETVAECARLGLKGVKLHPTLHGYHFADHGLLDPIFKAVTDAGLVILVNALDDPWCAPLSIEEISKNFPEAPLLIAHMGTVWNTTEALIVSERNPHIYLETSSTQLLEVQTAYKRVGPEKIVMGTDWPGSVPALERAKIARAIPNDADRALIEGDNLARILRLS</sequence>
<dbReference type="EMBL" id="JARXVQ010000001">
    <property type="protein sequence ID" value="MDH6181065.1"/>
    <property type="molecule type" value="Genomic_DNA"/>
</dbReference>
<dbReference type="RefSeq" id="WP_322133387.1">
    <property type="nucleotide sequence ID" value="NZ_CP085036.1"/>
</dbReference>
<evidence type="ECO:0000313" key="4">
    <source>
        <dbReference type="Proteomes" id="UP001160142"/>
    </source>
</evidence>
<organism evidence="3 4">
    <name type="scientific">Antiquaquibacter oligotrophicus</name>
    <dbReference type="NCBI Taxonomy" id="2880260"/>
    <lineage>
        <taxon>Bacteria</taxon>
        <taxon>Bacillati</taxon>
        <taxon>Actinomycetota</taxon>
        <taxon>Actinomycetes</taxon>
        <taxon>Micrococcales</taxon>
        <taxon>Microbacteriaceae</taxon>
        <taxon>Antiquaquibacter</taxon>
    </lineage>
</organism>
<evidence type="ECO:0000313" key="3">
    <source>
        <dbReference type="EMBL" id="MDH6181065.1"/>
    </source>
</evidence>
<dbReference type="Gene3D" id="3.20.20.140">
    <property type="entry name" value="Metal-dependent hydrolases"/>
    <property type="match status" value="1"/>
</dbReference>
<dbReference type="GO" id="GO:0016787">
    <property type="term" value="F:hydrolase activity"/>
    <property type="evidence" value="ECO:0007669"/>
    <property type="project" value="UniProtKB-KW"/>
</dbReference>